<reference evidence="2" key="1">
    <citation type="submission" date="2020-11" db="EMBL/GenBank/DDBJ databases">
        <title>Nocardioides sp. nov., isolated from Soil of Cynanchum wilfordii Hemsley rhizosphere.</title>
        <authorList>
            <person name="Lee J.-S."/>
            <person name="Suh M.K."/>
            <person name="Kim J.-S."/>
        </authorList>
    </citation>
    <scope>NUCLEOTIDE SEQUENCE</scope>
    <source>
        <strain evidence="2">KCTC 19275</strain>
    </source>
</reference>
<dbReference type="PANTHER" id="PTHR39586:SF1">
    <property type="entry name" value="CYTOPLASMIC PROTEIN"/>
    <property type="match status" value="1"/>
</dbReference>
<dbReference type="Proteomes" id="UP000640489">
    <property type="component" value="Unassembled WGS sequence"/>
</dbReference>
<dbReference type="InterPro" id="IPR007384">
    <property type="entry name" value="UCP006257"/>
</dbReference>
<dbReference type="PANTHER" id="PTHR39586">
    <property type="entry name" value="CYTOPLASMIC PROTEIN-RELATED"/>
    <property type="match status" value="1"/>
</dbReference>
<dbReference type="InterPro" id="IPR036814">
    <property type="entry name" value="YqcC-like_sf"/>
</dbReference>
<evidence type="ECO:0000313" key="2">
    <source>
        <dbReference type="EMBL" id="MBF4764030.1"/>
    </source>
</evidence>
<dbReference type="EMBL" id="JADKPN010000007">
    <property type="protein sequence ID" value="MBF4764030.1"/>
    <property type="molecule type" value="Genomic_DNA"/>
</dbReference>
<sequence length="105" mass="10857">MADLAAFADALAGLERALVDAGLWEVDEPTAEAMADAGAFGIGAMTFGQWLRWVLVPRAHQALDAGVLPGSSNVAAYAVRELDGTPSGDRLVEALAAFDAAVESR</sequence>
<evidence type="ECO:0000313" key="3">
    <source>
        <dbReference type="Proteomes" id="UP000640489"/>
    </source>
</evidence>
<accession>A0A930VFV2</accession>
<dbReference type="Pfam" id="PF04287">
    <property type="entry name" value="DUF446"/>
    <property type="match status" value="1"/>
</dbReference>
<dbReference type="RefSeq" id="WP_194707214.1">
    <property type="nucleotide sequence ID" value="NZ_JADKPN010000007.1"/>
</dbReference>
<dbReference type="AlphaFoldDB" id="A0A930VFV2"/>
<organism evidence="2 3">
    <name type="scientific">Nocardioides islandensis</name>
    <dbReference type="NCBI Taxonomy" id="433663"/>
    <lineage>
        <taxon>Bacteria</taxon>
        <taxon>Bacillati</taxon>
        <taxon>Actinomycetota</taxon>
        <taxon>Actinomycetes</taxon>
        <taxon>Propionibacteriales</taxon>
        <taxon>Nocardioidaceae</taxon>
        <taxon>Nocardioides</taxon>
    </lineage>
</organism>
<evidence type="ECO:0000259" key="1">
    <source>
        <dbReference type="Pfam" id="PF04287"/>
    </source>
</evidence>
<dbReference type="Gene3D" id="1.20.1440.40">
    <property type="entry name" value="YqcC-like"/>
    <property type="match status" value="1"/>
</dbReference>
<name>A0A930VFV2_9ACTN</name>
<dbReference type="InterPro" id="IPR023376">
    <property type="entry name" value="YqcC-like_dom"/>
</dbReference>
<gene>
    <name evidence="2" type="ORF">ISU07_12920</name>
</gene>
<feature type="domain" description="YqcC-like" evidence="1">
    <location>
        <begin position="8"/>
        <end position="100"/>
    </location>
</feature>
<proteinExistence type="predicted"/>
<comment type="caution">
    <text evidence="2">The sequence shown here is derived from an EMBL/GenBank/DDBJ whole genome shotgun (WGS) entry which is preliminary data.</text>
</comment>
<dbReference type="GO" id="GO:0044010">
    <property type="term" value="P:single-species biofilm formation"/>
    <property type="evidence" value="ECO:0007669"/>
    <property type="project" value="TreeGrafter"/>
</dbReference>
<keyword evidence="3" id="KW-1185">Reference proteome</keyword>
<dbReference type="SUPFAM" id="SSF158452">
    <property type="entry name" value="YqcC-like"/>
    <property type="match status" value="1"/>
</dbReference>
<protein>
    <submittedName>
        <fullName evidence="2">YqcC family protein</fullName>
    </submittedName>
</protein>